<dbReference type="AlphaFoldDB" id="A0A4Y3RCT2"/>
<keyword evidence="3" id="KW-1185">Reference proteome</keyword>
<dbReference type="GO" id="GO:0003824">
    <property type="term" value="F:catalytic activity"/>
    <property type="evidence" value="ECO:0007669"/>
    <property type="project" value="UniProtKB-ARBA"/>
</dbReference>
<dbReference type="Proteomes" id="UP000315226">
    <property type="component" value="Unassembled WGS sequence"/>
</dbReference>
<comment type="caution">
    <text evidence="2">The sequence shown here is derived from an EMBL/GenBank/DDBJ whole genome shotgun (WGS) entry which is preliminary data.</text>
</comment>
<evidence type="ECO:0000313" key="2">
    <source>
        <dbReference type="EMBL" id="GEB54517.1"/>
    </source>
</evidence>
<feature type="domain" description="AB hydrolase-1" evidence="1">
    <location>
        <begin position="319"/>
        <end position="423"/>
    </location>
</feature>
<reference evidence="2 3" key="1">
    <citation type="submission" date="2019-06" db="EMBL/GenBank/DDBJ databases">
        <title>Whole genome shotgun sequence of Streptomyces gardneri NBRC 12865.</title>
        <authorList>
            <person name="Hosoyama A."/>
            <person name="Uohara A."/>
            <person name="Ohji S."/>
            <person name="Ichikawa N."/>
        </authorList>
    </citation>
    <scope>NUCLEOTIDE SEQUENCE [LARGE SCALE GENOMIC DNA]</scope>
    <source>
        <strain evidence="2 3">NBRC 12865</strain>
    </source>
</reference>
<evidence type="ECO:0000259" key="1">
    <source>
        <dbReference type="Pfam" id="PF00561"/>
    </source>
</evidence>
<gene>
    <name evidence="2" type="ORF">SGA01_01220</name>
</gene>
<dbReference type="SUPFAM" id="SSF53474">
    <property type="entry name" value="alpha/beta-Hydrolases"/>
    <property type="match status" value="2"/>
</dbReference>
<evidence type="ECO:0000313" key="3">
    <source>
        <dbReference type="Proteomes" id="UP000315226"/>
    </source>
</evidence>
<dbReference type="GO" id="GO:0016020">
    <property type="term" value="C:membrane"/>
    <property type="evidence" value="ECO:0007669"/>
    <property type="project" value="TreeGrafter"/>
</dbReference>
<organism evidence="2 3">
    <name type="scientific">Streptomyces gardneri</name>
    <dbReference type="NCBI Taxonomy" id="66892"/>
    <lineage>
        <taxon>Bacteria</taxon>
        <taxon>Bacillati</taxon>
        <taxon>Actinomycetota</taxon>
        <taxon>Actinomycetes</taxon>
        <taxon>Kitasatosporales</taxon>
        <taxon>Streptomycetaceae</taxon>
        <taxon>Streptomyces</taxon>
    </lineage>
</organism>
<sequence>MKIGGMPTFMSFTTPTTFTTYDGTVLAYRTLGEGAGEPLICLPGGPMRDAAYLGDLGGLAAHRTLVVLDPRGVGASAEPADPGTYRCDRQVGDVEALRAHLGLERIDLLGHSAAGNLATLYAAAHPDRVRSLVIVTSSGWALGLGTTDEEWDEAVEVFADQPWYADAHAGIATIGPDTPLPRVLEIVAPFGYGRWDEAAQEHAAAAEGQIRWEAASAYHGEGAYDPETTRRALTALKAPVLILAGEYDAGPTPARAAEIATCFPDAELVVQPGAGHFPWVDDAEAFVRPIAAFLDPEVRTVTVDGVRLAYRVSGPEGAPPVVLVHGRGENGTGWHGVSEALAADHRVYAPDLRGHGLSDRPGGYGFEDLRDELGGFLRALGLAGVTVVAHSMGAGAACLLAQREPGLIGRLVLEEPPVFLPLDPPRPVAERPEGPLAVDWEVVTTTDAQLNAPDPAWREGLPAIKAPTLVLAGGPSSHVPQEQLAWLGERIPGARLVTIDAGHLIHEARPADFLAALREFGI</sequence>
<dbReference type="InterPro" id="IPR050266">
    <property type="entry name" value="AB_hydrolase_sf"/>
</dbReference>
<proteinExistence type="predicted"/>
<dbReference type="EMBL" id="BJMN01000001">
    <property type="protein sequence ID" value="GEB54517.1"/>
    <property type="molecule type" value="Genomic_DNA"/>
</dbReference>
<feature type="domain" description="AB hydrolase-1" evidence="1">
    <location>
        <begin position="38"/>
        <end position="280"/>
    </location>
</feature>
<dbReference type="Pfam" id="PF00561">
    <property type="entry name" value="Abhydrolase_1"/>
    <property type="match status" value="2"/>
</dbReference>
<dbReference type="Gene3D" id="3.40.50.1820">
    <property type="entry name" value="alpha/beta hydrolase"/>
    <property type="match status" value="2"/>
</dbReference>
<dbReference type="InterPro" id="IPR000073">
    <property type="entry name" value="AB_hydrolase_1"/>
</dbReference>
<dbReference type="PANTHER" id="PTHR43798">
    <property type="entry name" value="MONOACYLGLYCEROL LIPASE"/>
    <property type="match status" value="1"/>
</dbReference>
<name>A0A4Y3RCT2_9ACTN</name>
<accession>A0A4Y3RCT2</accession>
<dbReference type="PANTHER" id="PTHR43798:SF33">
    <property type="entry name" value="HYDROLASE, PUTATIVE (AFU_ORTHOLOGUE AFUA_2G14860)-RELATED"/>
    <property type="match status" value="1"/>
</dbReference>
<dbReference type="InterPro" id="IPR029058">
    <property type="entry name" value="AB_hydrolase_fold"/>
</dbReference>
<protein>
    <recommendedName>
        <fullName evidence="1">AB hydrolase-1 domain-containing protein</fullName>
    </recommendedName>
</protein>